<dbReference type="PANTHER" id="PTHR30371:SF0">
    <property type="entry name" value="SEC-INDEPENDENT PROTEIN TRANSLOCASE PROTEIN TATC, CHLOROPLASTIC-RELATED"/>
    <property type="match status" value="1"/>
</dbReference>
<keyword evidence="3 5" id="KW-1133">Transmembrane helix</keyword>
<sequence length="264" mass="29442">MGFWDHAEALRGVLLRVTGLLVVLTCVLFAAMPHIFDSVILAPCKSDFILYRWLAELPGSTLLPDSATGSHDIELINIRLASQFFIHMSTSFWLAVVLGFPFCVYLLWGFVAPGLYEEEKRGMRTAFIFGNMMFFLGVATGYFIVFPLTLRFLADYQLSTLIPNQISLDSYMDNFLMLILVMGIVFELPLVTWLIGKTGFLSRAFFSRYRRHAIVALLVAAAAITPSGDPFTLMVVFLPLYLLWELSAFTVPAMSATDACSGTA</sequence>
<dbReference type="NCBIfam" id="TIGR00945">
    <property type="entry name" value="tatC"/>
    <property type="match status" value="1"/>
</dbReference>
<dbReference type="GO" id="GO:0009977">
    <property type="term" value="F:proton motive force dependent protein transmembrane transporter activity"/>
    <property type="evidence" value="ECO:0007669"/>
    <property type="project" value="TreeGrafter"/>
</dbReference>
<comment type="caution">
    <text evidence="5">Lacks conserved residue(s) required for the propagation of feature annotation.</text>
</comment>
<dbReference type="EMBL" id="CP039396">
    <property type="protein sequence ID" value="QCD42538.1"/>
    <property type="molecule type" value="Genomic_DNA"/>
</dbReference>
<dbReference type="GO" id="GO:0065002">
    <property type="term" value="P:intracellular protein transmembrane transport"/>
    <property type="evidence" value="ECO:0007669"/>
    <property type="project" value="TreeGrafter"/>
</dbReference>
<evidence type="ECO:0000256" key="5">
    <source>
        <dbReference type="HAMAP-Rule" id="MF_00902"/>
    </source>
</evidence>
<dbReference type="Pfam" id="PF00902">
    <property type="entry name" value="TatC"/>
    <property type="match status" value="1"/>
</dbReference>
<dbReference type="KEGG" id="ddb:E7747_09750"/>
<comment type="subunit">
    <text evidence="5">Forms a complex with TatA.</text>
</comment>
<evidence type="ECO:0000256" key="2">
    <source>
        <dbReference type="ARBA" id="ARBA00022692"/>
    </source>
</evidence>
<evidence type="ECO:0000313" key="6">
    <source>
        <dbReference type="EMBL" id="QCD42538.1"/>
    </source>
</evidence>
<keyword evidence="5" id="KW-0653">Protein transport</keyword>
<feature type="transmembrane region" description="Helical" evidence="5">
    <location>
        <begin position="92"/>
        <end position="116"/>
    </location>
</feature>
<keyword evidence="2 5" id="KW-0812">Transmembrane</keyword>
<reference evidence="7" key="1">
    <citation type="submission" date="2019-02" db="EMBL/GenBank/DDBJ databases">
        <title>Isolation and identification of novel species under the genus Muribaculum.</title>
        <authorList>
            <person name="Miyake S."/>
            <person name="Ding Y."/>
            <person name="Low A."/>
            <person name="Soh M."/>
            <person name="Seedorf H."/>
        </authorList>
    </citation>
    <scope>NUCLEOTIDE SEQUENCE [LARGE SCALE GENOMIC DNA]</scope>
    <source>
        <strain evidence="7">H5</strain>
    </source>
</reference>
<dbReference type="RefSeq" id="WP_136415672.1">
    <property type="nucleotide sequence ID" value="NZ_CP039396.1"/>
</dbReference>
<keyword evidence="5" id="KW-1003">Cell membrane</keyword>
<gene>
    <name evidence="5 6" type="primary">tatC</name>
    <name evidence="6" type="ORF">E7747_09750</name>
</gene>
<comment type="function">
    <text evidence="5">Part of the twin-arginine translocation (Tat) system that transports large folded proteins containing a characteristic twin-arginine motif in their signal peptide across membranes.</text>
</comment>
<evidence type="ECO:0000313" key="7">
    <source>
        <dbReference type="Proteomes" id="UP000297149"/>
    </source>
</evidence>
<dbReference type="HAMAP" id="MF_00902">
    <property type="entry name" value="TatC"/>
    <property type="match status" value="1"/>
</dbReference>
<name>A0A4V1D3C6_9BACT</name>
<keyword evidence="5" id="KW-0811">Translocation</keyword>
<keyword evidence="4 5" id="KW-0472">Membrane</keyword>
<dbReference type="InterPro" id="IPR002033">
    <property type="entry name" value="TatC"/>
</dbReference>
<comment type="subcellular location">
    <subcellularLocation>
        <location evidence="5">Cell membrane</location>
        <topology evidence="5">Multi-pass membrane protein</topology>
    </subcellularLocation>
    <subcellularLocation>
        <location evidence="1">Membrane</location>
        <topology evidence="1">Multi-pass membrane protein</topology>
    </subcellularLocation>
</comment>
<feature type="transmembrane region" description="Helical" evidence="5">
    <location>
        <begin position="215"/>
        <end position="244"/>
    </location>
</feature>
<accession>A0A4V1D3C6</accession>
<protein>
    <recommendedName>
        <fullName evidence="5">Sec-independent protein translocase protein TatC</fullName>
    </recommendedName>
</protein>
<dbReference type="Proteomes" id="UP000297149">
    <property type="component" value="Chromosome"/>
</dbReference>
<evidence type="ECO:0000256" key="1">
    <source>
        <dbReference type="ARBA" id="ARBA00004141"/>
    </source>
</evidence>
<dbReference type="PRINTS" id="PR01840">
    <property type="entry name" value="TATCFAMILY"/>
</dbReference>
<dbReference type="PANTHER" id="PTHR30371">
    <property type="entry name" value="SEC-INDEPENDENT PROTEIN TRANSLOCASE PROTEIN TATC"/>
    <property type="match status" value="1"/>
</dbReference>
<keyword evidence="7" id="KW-1185">Reference proteome</keyword>
<dbReference type="GO" id="GO:0043953">
    <property type="term" value="P:protein transport by the Tat complex"/>
    <property type="evidence" value="ECO:0007669"/>
    <property type="project" value="UniProtKB-UniRule"/>
</dbReference>
<feature type="transmembrane region" description="Helical" evidence="5">
    <location>
        <begin position="128"/>
        <end position="154"/>
    </location>
</feature>
<dbReference type="AlphaFoldDB" id="A0A4V1D3C6"/>
<evidence type="ECO:0000256" key="3">
    <source>
        <dbReference type="ARBA" id="ARBA00022989"/>
    </source>
</evidence>
<evidence type="ECO:0000256" key="4">
    <source>
        <dbReference type="ARBA" id="ARBA00023136"/>
    </source>
</evidence>
<proteinExistence type="inferred from homology"/>
<feature type="transmembrane region" description="Helical" evidence="5">
    <location>
        <begin position="12"/>
        <end position="36"/>
    </location>
</feature>
<keyword evidence="5" id="KW-0813">Transport</keyword>
<organism evidence="6 7">
    <name type="scientific">Duncaniella dubosii</name>
    <dbReference type="NCBI Taxonomy" id="2518971"/>
    <lineage>
        <taxon>Bacteria</taxon>
        <taxon>Pseudomonadati</taxon>
        <taxon>Bacteroidota</taxon>
        <taxon>Bacteroidia</taxon>
        <taxon>Bacteroidales</taxon>
        <taxon>Muribaculaceae</taxon>
        <taxon>Duncaniella</taxon>
    </lineage>
</organism>
<comment type="similarity">
    <text evidence="5">Belongs to the TatC family.</text>
</comment>
<feature type="transmembrane region" description="Helical" evidence="5">
    <location>
        <begin position="174"/>
        <end position="195"/>
    </location>
</feature>
<dbReference type="GO" id="GO:0033281">
    <property type="term" value="C:TAT protein transport complex"/>
    <property type="evidence" value="ECO:0007669"/>
    <property type="project" value="UniProtKB-UniRule"/>
</dbReference>